<evidence type="ECO:0000313" key="2">
    <source>
        <dbReference type="EMBL" id="SHM37921.1"/>
    </source>
</evidence>
<feature type="transmembrane region" description="Helical" evidence="1">
    <location>
        <begin position="42"/>
        <end position="68"/>
    </location>
</feature>
<dbReference type="Pfam" id="PF06612">
    <property type="entry name" value="DUF1146"/>
    <property type="match status" value="1"/>
</dbReference>
<keyword evidence="1" id="KW-0812">Transmembrane</keyword>
<keyword evidence="1" id="KW-1133">Transmembrane helix</keyword>
<reference evidence="2 3" key="1">
    <citation type="submission" date="2016-11" db="EMBL/GenBank/DDBJ databases">
        <authorList>
            <person name="Jaros S."/>
            <person name="Januszkiewicz K."/>
            <person name="Wedrychowicz H."/>
        </authorList>
    </citation>
    <scope>NUCLEOTIDE SEQUENCE [LARGE SCALE GENOMIC DNA]</scope>
    <source>
        <strain evidence="2 3">DSM 16010</strain>
    </source>
</reference>
<dbReference type="Proteomes" id="UP000184206">
    <property type="component" value="Unassembled WGS sequence"/>
</dbReference>
<evidence type="ECO:0000313" key="3">
    <source>
        <dbReference type="Proteomes" id="UP000184206"/>
    </source>
</evidence>
<dbReference type="STRING" id="1123231.SAMN02745189_02047"/>
<keyword evidence="3" id="KW-1185">Reference proteome</keyword>
<dbReference type="AlphaFoldDB" id="A0A1M7IAU8"/>
<protein>
    <submittedName>
        <fullName evidence="2">Conserved hypothetical integral membrane protein</fullName>
    </submittedName>
</protein>
<evidence type="ECO:0000256" key="1">
    <source>
        <dbReference type="SAM" id="Phobius"/>
    </source>
</evidence>
<name>A0A1M7IAU8_9BACL</name>
<dbReference type="EMBL" id="FRCF01000010">
    <property type="protein sequence ID" value="SHM37921.1"/>
    <property type="molecule type" value="Genomic_DNA"/>
</dbReference>
<sequence>MLFSQMALMHIILHILSVIFCFWLLQGLNIQRLFLKGETGRIILLLIVISVLLGSALSNFIMDFFYLVQDASLIFN</sequence>
<organism evidence="2 3">
    <name type="scientific">Lacicoccus alkaliphilus DSM 16010</name>
    <dbReference type="NCBI Taxonomy" id="1123231"/>
    <lineage>
        <taxon>Bacteria</taxon>
        <taxon>Bacillati</taxon>
        <taxon>Bacillota</taxon>
        <taxon>Bacilli</taxon>
        <taxon>Bacillales</taxon>
        <taxon>Salinicoccaceae</taxon>
        <taxon>Lacicoccus</taxon>
    </lineage>
</organism>
<accession>A0A1M7IAU8</accession>
<proteinExistence type="predicted"/>
<dbReference type="InterPro" id="IPR009526">
    <property type="entry name" value="DUF1146"/>
</dbReference>
<gene>
    <name evidence="2" type="ORF">SAMN02745189_02047</name>
</gene>
<dbReference type="RefSeq" id="WP_072710475.1">
    <property type="nucleotide sequence ID" value="NZ_FRCF01000010.1"/>
</dbReference>
<feature type="transmembrane region" description="Helical" evidence="1">
    <location>
        <begin position="6"/>
        <end position="30"/>
    </location>
</feature>
<dbReference type="OrthoDB" id="1651016at2"/>
<keyword evidence="1" id="KW-0472">Membrane</keyword>